<protein>
    <submittedName>
        <fullName evidence="2">Uncharacterized protein</fullName>
    </submittedName>
</protein>
<sequence length="126" mass="13923">MRALGWILIHSDLCPYKKRPRGHRHGEDSVKTHRDTTTLASQGGGPGTEPFLTALRRTPPCQCLDFGLPASRTWVLCHSSHRKLIRAAWPPLTSDPQLSCAHPHRHLLALNSLPNGLSTEPSLEAL</sequence>
<feature type="compositionally biased region" description="Basic and acidic residues" evidence="1">
    <location>
        <begin position="25"/>
        <end position="36"/>
    </location>
</feature>
<gene>
    <name evidence="2" type="ORF">HJG63_010785</name>
</gene>
<keyword evidence="3" id="KW-1185">Reference proteome</keyword>
<proteinExistence type="predicted"/>
<feature type="region of interest" description="Disordered" evidence="1">
    <location>
        <begin position="19"/>
        <end position="48"/>
    </location>
</feature>
<reference evidence="2 3" key="1">
    <citation type="journal article" date="2020" name="Nature">
        <title>Six reference-quality genomes reveal evolution of bat adaptations.</title>
        <authorList>
            <person name="Jebb D."/>
            <person name="Huang Z."/>
            <person name="Pippel M."/>
            <person name="Hughes G.M."/>
            <person name="Lavrichenko K."/>
            <person name="Devanna P."/>
            <person name="Winkler S."/>
            <person name="Jermiin L.S."/>
            <person name="Skirmuntt E.C."/>
            <person name="Katzourakis A."/>
            <person name="Burkitt-Gray L."/>
            <person name="Ray D.A."/>
            <person name="Sullivan K.A.M."/>
            <person name="Roscito J.G."/>
            <person name="Kirilenko B.M."/>
            <person name="Davalos L.M."/>
            <person name="Corthals A.P."/>
            <person name="Power M.L."/>
            <person name="Jones G."/>
            <person name="Ransome R.D."/>
            <person name="Dechmann D.K.N."/>
            <person name="Locatelli A.G."/>
            <person name="Puechmaille S.J."/>
            <person name="Fedrigo O."/>
            <person name="Jarvis E.D."/>
            <person name="Hiller M."/>
            <person name="Vernes S.C."/>
            <person name="Myers E.W."/>
            <person name="Teeling E.C."/>
        </authorList>
    </citation>
    <scope>NUCLEOTIDE SEQUENCE [LARGE SCALE GENOMIC DNA]</scope>
    <source>
        <strain evidence="2">MRouAeg1</strain>
        <tissue evidence="2">Muscle</tissue>
    </source>
</reference>
<organism evidence="2 3">
    <name type="scientific">Rousettus aegyptiacus</name>
    <name type="common">Egyptian fruit bat</name>
    <name type="synonym">Pteropus aegyptiacus</name>
    <dbReference type="NCBI Taxonomy" id="9407"/>
    <lineage>
        <taxon>Eukaryota</taxon>
        <taxon>Metazoa</taxon>
        <taxon>Chordata</taxon>
        <taxon>Craniata</taxon>
        <taxon>Vertebrata</taxon>
        <taxon>Euteleostomi</taxon>
        <taxon>Mammalia</taxon>
        <taxon>Eutheria</taxon>
        <taxon>Laurasiatheria</taxon>
        <taxon>Chiroptera</taxon>
        <taxon>Yinpterochiroptera</taxon>
        <taxon>Pteropodoidea</taxon>
        <taxon>Pteropodidae</taxon>
        <taxon>Rousettinae</taxon>
        <taxon>Rousettus</taxon>
    </lineage>
</organism>
<name>A0A7J8IM49_ROUAE</name>
<evidence type="ECO:0000256" key="1">
    <source>
        <dbReference type="SAM" id="MobiDB-lite"/>
    </source>
</evidence>
<evidence type="ECO:0000313" key="2">
    <source>
        <dbReference type="EMBL" id="KAF6485654.1"/>
    </source>
</evidence>
<dbReference type="EMBL" id="JACASE010000003">
    <property type="protein sequence ID" value="KAF6485654.1"/>
    <property type="molecule type" value="Genomic_DNA"/>
</dbReference>
<dbReference type="AlphaFoldDB" id="A0A7J8IM49"/>
<dbReference type="Proteomes" id="UP000593571">
    <property type="component" value="Unassembled WGS sequence"/>
</dbReference>
<evidence type="ECO:0000313" key="3">
    <source>
        <dbReference type="Proteomes" id="UP000593571"/>
    </source>
</evidence>
<accession>A0A7J8IM49</accession>
<comment type="caution">
    <text evidence="2">The sequence shown here is derived from an EMBL/GenBank/DDBJ whole genome shotgun (WGS) entry which is preliminary data.</text>
</comment>